<dbReference type="EMBL" id="KI669157">
    <property type="protein sequence ID" value="ETN69170.1"/>
    <property type="molecule type" value="Genomic_DNA"/>
</dbReference>
<name>W2SHU5_NECAM</name>
<keyword evidence="2" id="KW-1185">Reference proteome</keyword>
<organism evidence="1 2">
    <name type="scientific">Necator americanus</name>
    <name type="common">Human hookworm</name>
    <dbReference type="NCBI Taxonomy" id="51031"/>
    <lineage>
        <taxon>Eukaryota</taxon>
        <taxon>Metazoa</taxon>
        <taxon>Ecdysozoa</taxon>
        <taxon>Nematoda</taxon>
        <taxon>Chromadorea</taxon>
        <taxon>Rhabditida</taxon>
        <taxon>Rhabditina</taxon>
        <taxon>Rhabditomorpha</taxon>
        <taxon>Strongyloidea</taxon>
        <taxon>Ancylostomatidae</taxon>
        <taxon>Bunostominae</taxon>
        <taxon>Necator</taxon>
    </lineage>
</organism>
<dbReference type="KEGG" id="nai:NECAME_15480"/>
<evidence type="ECO:0000313" key="1">
    <source>
        <dbReference type="EMBL" id="ETN69170.1"/>
    </source>
</evidence>
<dbReference type="AlphaFoldDB" id="W2SHU5"/>
<dbReference type="STRING" id="51031.W2SHU5"/>
<evidence type="ECO:0000313" key="2">
    <source>
        <dbReference type="Proteomes" id="UP000053676"/>
    </source>
</evidence>
<dbReference type="OrthoDB" id="10470850at2759"/>
<reference evidence="2" key="1">
    <citation type="journal article" date="2014" name="Nat. Genet.">
        <title>Genome of the human hookworm Necator americanus.</title>
        <authorList>
            <person name="Tang Y.T."/>
            <person name="Gao X."/>
            <person name="Rosa B.A."/>
            <person name="Abubucker S."/>
            <person name="Hallsworth-Pepin K."/>
            <person name="Martin J."/>
            <person name="Tyagi R."/>
            <person name="Heizer E."/>
            <person name="Zhang X."/>
            <person name="Bhonagiri-Palsikar V."/>
            <person name="Minx P."/>
            <person name="Warren W.C."/>
            <person name="Wang Q."/>
            <person name="Zhan B."/>
            <person name="Hotez P.J."/>
            <person name="Sternberg P.W."/>
            <person name="Dougall A."/>
            <person name="Gaze S.T."/>
            <person name="Mulvenna J."/>
            <person name="Sotillo J."/>
            <person name="Ranganathan S."/>
            <person name="Rabelo E.M."/>
            <person name="Wilson R.K."/>
            <person name="Felgner P.L."/>
            <person name="Bethony J."/>
            <person name="Hawdon J.M."/>
            <person name="Gasser R.B."/>
            <person name="Loukas A."/>
            <person name="Mitreva M."/>
        </authorList>
    </citation>
    <scope>NUCLEOTIDE SEQUENCE [LARGE SCALE GENOMIC DNA]</scope>
</reference>
<protein>
    <submittedName>
        <fullName evidence="1">Uncharacterized protein</fullName>
    </submittedName>
</protein>
<dbReference type="Proteomes" id="UP000053676">
    <property type="component" value="Unassembled WGS sequence"/>
</dbReference>
<sequence length="66" mass="7537">MYFSSSDETAVENWTNEQYDLNSDQYINESTNLGLFQGAMSSHVDDNSVSEVEEESGRRVIREIIV</sequence>
<proteinExistence type="predicted"/>
<gene>
    <name evidence="1" type="ORF">NECAME_15480</name>
</gene>
<accession>W2SHU5</accession>